<evidence type="ECO:0000259" key="10">
    <source>
        <dbReference type="PROSITE" id="PS52019"/>
    </source>
</evidence>
<dbReference type="GO" id="GO:0004312">
    <property type="term" value="F:fatty acid synthase activity"/>
    <property type="evidence" value="ECO:0007669"/>
    <property type="project" value="TreeGrafter"/>
</dbReference>
<organism evidence="11 12">
    <name type="scientific">Aspergillus brasiliensis (strain CBS 101740 / IMI 381727 / IBT 21946)</name>
    <dbReference type="NCBI Taxonomy" id="767769"/>
    <lineage>
        <taxon>Eukaryota</taxon>
        <taxon>Fungi</taxon>
        <taxon>Dikarya</taxon>
        <taxon>Ascomycota</taxon>
        <taxon>Pezizomycotina</taxon>
        <taxon>Eurotiomycetes</taxon>
        <taxon>Eurotiomycetidae</taxon>
        <taxon>Eurotiales</taxon>
        <taxon>Aspergillaceae</taxon>
        <taxon>Aspergillus</taxon>
        <taxon>Aspergillus subgen. Circumdati</taxon>
    </lineage>
</organism>
<dbReference type="CDD" id="cd05195">
    <property type="entry name" value="enoyl_red"/>
    <property type="match status" value="1"/>
</dbReference>
<evidence type="ECO:0000256" key="3">
    <source>
        <dbReference type="ARBA" id="ARBA00022603"/>
    </source>
</evidence>
<dbReference type="GO" id="GO:0006633">
    <property type="term" value="P:fatty acid biosynthetic process"/>
    <property type="evidence" value="ECO:0007669"/>
    <property type="project" value="TreeGrafter"/>
</dbReference>
<dbReference type="Pfam" id="PF02801">
    <property type="entry name" value="Ketoacyl-synt_C"/>
    <property type="match status" value="1"/>
</dbReference>
<dbReference type="GO" id="GO:0032259">
    <property type="term" value="P:methylation"/>
    <property type="evidence" value="ECO:0007669"/>
    <property type="project" value="UniProtKB-KW"/>
</dbReference>
<name>A0A1L9U7K0_ASPBC</name>
<dbReference type="GO" id="GO:0016491">
    <property type="term" value="F:oxidoreductase activity"/>
    <property type="evidence" value="ECO:0007669"/>
    <property type="project" value="UniProtKB-KW"/>
</dbReference>
<keyword evidence="4" id="KW-0808">Transferase</keyword>
<dbReference type="PROSITE" id="PS52004">
    <property type="entry name" value="KS3_2"/>
    <property type="match status" value="1"/>
</dbReference>
<dbReference type="InterPro" id="IPR049551">
    <property type="entry name" value="PKS_DH_C"/>
</dbReference>
<keyword evidence="12" id="KW-1185">Reference proteome</keyword>
<gene>
    <name evidence="11" type="ORF">ASPBRDRAFT_161220</name>
</gene>
<dbReference type="SUPFAM" id="SSF55048">
    <property type="entry name" value="Probable ACP-binding domain of malonyl-CoA ACP transacylase"/>
    <property type="match status" value="1"/>
</dbReference>
<dbReference type="InterPro" id="IPR020807">
    <property type="entry name" value="PKS_DH"/>
</dbReference>
<feature type="region of interest" description="C-terminal hotdog fold" evidence="8">
    <location>
        <begin position="1060"/>
        <end position="1203"/>
    </location>
</feature>
<dbReference type="Pfam" id="PF00698">
    <property type="entry name" value="Acyl_transf_1"/>
    <property type="match status" value="1"/>
</dbReference>
<evidence type="ECO:0000313" key="12">
    <source>
        <dbReference type="Proteomes" id="UP000184499"/>
    </source>
</evidence>
<dbReference type="SMART" id="SM00825">
    <property type="entry name" value="PKS_KS"/>
    <property type="match status" value="1"/>
</dbReference>
<dbReference type="Pfam" id="PF07993">
    <property type="entry name" value="NAD_binding_4"/>
    <property type="match status" value="1"/>
</dbReference>
<dbReference type="InterPro" id="IPR014043">
    <property type="entry name" value="Acyl_transferase_dom"/>
</dbReference>
<dbReference type="SUPFAM" id="SSF51735">
    <property type="entry name" value="NAD(P)-binding Rossmann-fold domains"/>
    <property type="match status" value="3"/>
</dbReference>
<dbReference type="Pfam" id="PF21089">
    <property type="entry name" value="PKS_DH_N"/>
    <property type="match status" value="1"/>
</dbReference>
<protein>
    <recommendedName>
        <fullName evidence="13">Carrier domain-containing protein</fullName>
    </recommendedName>
</protein>
<dbReference type="Pfam" id="PF00109">
    <property type="entry name" value="ketoacyl-synt"/>
    <property type="match status" value="1"/>
</dbReference>
<evidence type="ECO:0000313" key="11">
    <source>
        <dbReference type="EMBL" id="OJJ67667.1"/>
    </source>
</evidence>
<evidence type="ECO:0000256" key="7">
    <source>
        <dbReference type="ARBA" id="ARBA00029443"/>
    </source>
</evidence>
<dbReference type="Pfam" id="PF13602">
    <property type="entry name" value="ADH_zinc_N_2"/>
    <property type="match status" value="1"/>
</dbReference>
<dbReference type="InterPro" id="IPR016036">
    <property type="entry name" value="Malonyl_transacylase_ACP-bd"/>
</dbReference>
<dbReference type="Pfam" id="PF16197">
    <property type="entry name" value="KAsynt_C_assoc"/>
    <property type="match status" value="1"/>
</dbReference>
<dbReference type="STRING" id="767769.A0A1L9U7K0"/>
<dbReference type="SMART" id="SM00829">
    <property type="entry name" value="PKS_ER"/>
    <property type="match status" value="1"/>
</dbReference>
<dbReference type="Gene3D" id="3.40.47.10">
    <property type="match status" value="1"/>
</dbReference>
<comment type="similarity">
    <text evidence="7">In the C-terminal section; belongs to the NRP synthetase family.</text>
</comment>
<keyword evidence="5" id="KW-0560">Oxidoreductase</keyword>
<dbReference type="Proteomes" id="UP000184499">
    <property type="component" value="Unassembled WGS sequence"/>
</dbReference>
<dbReference type="OMA" id="YVAMVGE"/>
<keyword evidence="3" id="KW-0489">Methyltransferase</keyword>
<feature type="active site" description="Proton acceptor; for dehydratase activity" evidence="8">
    <location>
        <position position="951"/>
    </location>
</feature>
<dbReference type="VEuPathDB" id="FungiDB:ASPBRDRAFT_161220"/>
<dbReference type="InterPro" id="IPR050091">
    <property type="entry name" value="PKS_NRPS_Biosynth_Enz"/>
</dbReference>
<dbReference type="Gene3D" id="3.10.129.110">
    <property type="entry name" value="Polyketide synthase dehydratase"/>
    <property type="match status" value="1"/>
</dbReference>
<dbReference type="PROSITE" id="PS00059">
    <property type="entry name" value="ADH_ZINC"/>
    <property type="match status" value="1"/>
</dbReference>
<dbReference type="InterPro" id="IPR001227">
    <property type="entry name" value="Ac_transferase_dom_sf"/>
</dbReference>
<dbReference type="Gene3D" id="3.40.366.10">
    <property type="entry name" value="Malonyl-Coenzyme A Acyl Carrier Protein, domain 2"/>
    <property type="match status" value="1"/>
</dbReference>
<dbReference type="SMART" id="SM00827">
    <property type="entry name" value="PKS_AT"/>
    <property type="match status" value="1"/>
</dbReference>
<dbReference type="InterPro" id="IPR049552">
    <property type="entry name" value="PKS_DH_N"/>
</dbReference>
<evidence type="ECO:0000256" key="8">
    <source>
        <dbReference type="PROSITE-ProRule" id="PRU01363"/>
    </source>
</evidence>
<dbReference type="SUPFAM" id="SSF50129">
    <property type="entry name" value="GroES-like"/>
    <property type="match status" value="1"/>
</dbReference>
<dbReference type="InterPro" id="IPR014031">
    <property type="entry name" value="Ketoacyl_synth_C"/>
</dbReference>
<dbReference type="InterPro" id="IPR013217">
    <property type="entry name" value="Methyltransf_12"/>
</dbReference>
<dbReference type="InterPro" id="IPR029063">
    <property type="entry name" value="SAM-dependent_MTases_sf"/>
</dbReference>
<dbReference type="Pfam" id="PF08240">
    <property type="entry name" value="ADH_N"/>
    <property type="match status" value="1"/>
</dbReference>
<dbReference type="Gene3D" id="3.90.180.10">
    <property type="entry name" value="Medium-chain alcohol dehydrogenases, catalytic domain"/>
    <property type="match status" value="1"/>
</dbReference>
<reference evidence="12" key="1">
    <citation type="journal article" date="2017" name="Genome Biol.">
        <title>Comparative genomics reveals high biological diversity and specific adaptations in the industrially and medically important fungal genus Aspergillus.</title>
        <authorList>
            <person name="de Vries R.P."/>
            <person name="Riley R."/>
            <person name="Wiebenga A."/>
            <person name="Aguilar-Osorio G."/>
            <person name="Amillis S."/>
            <person name="Uchima C.A."/>
            <person name="Anderluh G."/>
            <person name="Asadollahi M."/>
            <person name="Askin M."/>
            <person name="Barry K."/>
            <person name="Battaglia E."/>
            <person name="Bayram O."/>
            <person name="Benocci T."/>
            <person name="Braus-Stromeyer S.A."/>
            <person name="Caldana C."/>
            <person name="Canovas D."/>
            <person name="Cerqueira G.C."/>
            <person name="Chen F."/>
            <person name="Chen W."/>
            <person name="Choi C."/>
            <person name="Clum A."/>
            <person name="Dos Santos R.A."/>
            <person name="Damasio A.R."/>
            <person name="Diallinas G."/>
            <person name="Emri T."/>
            <person name="Fekete E."/>
            <person name="Flipphi M."/>
            <person name="Freyberg S."/>
            <person name="Gallo A."/>
            <person name="Gournas C."/>
            <person name="Habgood R."/>
            <person name="Hainaut M."/>
            <person name="Harispe M.L."/>
            <person name="Henrissat B."/>
            <person name="Hilden K.S."/>
            <person name="Hope R."/>
            <person name="Hossain A."/>
            <person name="Karabika E."/>
            <person name="Karaffa L."/>
            <person name="Karanyi Z."/>
            <person name="Krasevec N."/>
            <person name="Kuo A."/>
            <person name="Kusch H."/>
            <person name="LaButti K."/>
            <person name="Lagendijk E.L."/>
            <person name="Lapidus A."/>
            <person name="Levasseur A."/>
            <person name="Lindquist E."/>
            <person name="Lipzen A."/>
            <person name="Logrieco A.F."/>
            <person name="MacCabe A."/>
            <person name="Maekelae M.R."/>
            <person name="Malavazi I."/>
            <person name="Melin P."/>
            <person name="Meyer V."/>
            <person name="Mielnichuk N."/>
            <person name="Miskei M."/>
            <person name="Molnar A.P."/>
            <person name="Mule G."/>
            <person name="Ngan C.Y."/>
            <person name="Orejas M."/>
            <person name="Orosz E."/>
            <person name="Ouedraogo J.P."/>
            <person name="Overkamp K.M."/>
            <person name="Park H.-S."/>
            <person name="Perrone G."/>
            <person name="Piumi F."/>
            <person name="Punt P.J."/>
            <person name="Ram A.F."/>
            <person name="Ramon A."/>
            <person name="Rauscher S."/>
            <person name="Record E."/>
            <person name="Riano-Pachon D.M."/>
            <person name="Robert V."/>
            <person name="Roehrig J."/>
            <person name="Ruller R."/>
            <person name="Salamov A."/>
            <person name="Salih N.S."/>
            <person name="Samson R.A."/>
            <person name="Sandor E."/>
            <person name="Sanguinetti M."/>
            <person name="Schuetze T."/>
            <person name="Sepcic K."/>
            <person name="Shelest E."/>
            <person name="Sherlock G."/>
            <person name="Sophianopoulou V."/>
            <person name="Squina F.M."/>
            <person name="Sun H."/>
            <person name="Susca A."/>
            <person name="Todd R.B."/>
            <person name="Tsang A."/>
            <person name="Unkles S.E."/>
            <person name="van de Wiele N."/>
            <person name="van Rossen-Uffink D."/>
            <person name="Oliveira J.V."/>
            <person name="Vesth T.C."/>
            <person name="Visser J."/>
            <person name="Yu J.-H."/>
            <person name="Zhou M."/>
            <person name="Andersen M.R."/>
            <person name="Archer D.B."/>
            <person name="Baker S.E."/>
            <person name="Benoit I."/>
            <person name="Brakhage A.A."/>
            <person name="Braus G.H."/>
            <person name="Fischer R."/>
            <person name="Frisvad J.C."/>
            <person name="Goldman G.H."/>
            <person name="Houbraken J."/>
            <person name="Oakley B."/>
            <person name="Pocsi I."/>
            <person name="Scazzocchio C."/>
            <person name="Seiboth B."/>
            <person name="vanKuyk P.A."/>
            <person name="Wortman J."/>
            <person name="Dyer P.S."/>
            <person name="Grigoriev I.V."/>
        </authorList>
    </citation>
    <scope>NUCLEOTIDE SEQUENCE [LARGE SCALE GENOMIC DNA]</scope>
    <source>
        <strain evidence="12">CBS 101740 / IMI 381727 / IBT 21946</strain>
    </source>
</reference>
<dbReference type="InterPro" id="IPR016039">
    <property type="entry name" value="Thiolase-like"/>
</dbReference>
<dbReference type="InterPro" id="IPR010080">
    <property type="entry name" value="Thioester_reductase-like_dom"/>
</dbReference>
<dbReference type="Pfam" id="PF14765">
    <property type="entry name" value="PS-DH"/>
    <property type="match status" value="1"/>
</dbReference>
<evidence type="ECO:0008006" key="13">
    <source>
        <dbReference type="Google" id="ProtNLM"/>
    </source>
</evidence>
<feature type="region of interest" description="N-terminal hotdog fold" evidence="8">
    <location>
        <begin position="919"/>
        <end position="1049"/>
    </location>
</feature>
<dbReference type="Pfam" id="PF08659">
    <property type="entry name" value="KR"/>
    <property type="match status" value="1"/>
</dbReference>
<dbReference type="PANTHER" id="PTHR43775">
    <property type="entry name" value="FATTY ACID SYNTHASE"/>
    <property type="match status" value="1"/>
</dbReference>
<feature type="domain" description="Ketosynthase family 3 (KS3)" evidence="9">
    <location>
        <begin position="36"/>
        <end position="455"/>
    </location>
</feature>
<dbReference type="RefSeq" id="XP_067474916.1">
    <property type="nucleotide sequence ID" value="XM_067619488.1"/>
</dbReference>
<dbReference type="GO" id="GO:0044550">
    <property type="term" value="P:secondary metabolite biosynthetic process"/>
    <property type="evidence" value="ECO:0007669"/>
    <property type="project" value="UniProtKB-ARBA"/>
</dbReference>
<dbReference type="SMART" id="SM00822">
    <property type="entry name" value="PKS_KR"/>
    <property type="match status" value="1"/>
</dbReference>
<dbReference type="SMART" id="SM00826">
    <property type="entry name" value="PKS_DH"/>
    <property type="match status" value="1"/>
</dbReference>
<dbReference type="CDD" id="cd02440">
    <property type="entry name" value="AdoMet_MTases"/>
    <property type="match status" value="1"/>
</dbReference>
<evidence type="ECO:0000259" key="9">
    <source>
        <dbReference type="PROSITE" id="PS52004"/>
    </source>
</evidence>
<dbReference type="GO" id="GO:0008270">
    <property type="term" value="F:zinc ion binding"/>
    <property type="evidence" value="ECO:0007669"/>
    <property type="project" value="InterPro"/>
</dbReference>
<dbReference type="InterPro" id="IPR013968">
    <property type="entry name" value="PKS_KR"/>
</dbReference>
<evidence type="ECO:0000256" key="4">
    <source>
        <dbReference type="ARBA" id="ARBA00022679"/>
    </source>
</evidence>
<dbReference type="Gene3D" id="3.40.50.720">
    <property type="entry name" value="NAD(P)-binding Rossmann-like Domain"/>
    <property type="match status" value="3"/>
</dbReference>
<sequence length="2885" mass="317143">MESLNFNGSPNAVLSYCNDDHGAVQLESYSDCEPVPFPIAIVGMSMRLPGGINGEKELWDLLINKRDGRCIVPENRYKIESFYDETRPGAIRTKHGYFLQQDISRVDAGFFGMSKLEAGKLDPQQRILLEVVWECLENGGQLPSQCRGKDIGCYVGVFGEDWLDLMSKDTQAIDRFRVVSAADFALANRVSYEYDLRGPSITFRTGCSAALVGLHDACQALYMGECSSALVAGTNLIITPTTTNAVSETMALSPDGISKTFDASADGYGRGEAVNAIYIKPLHACLRDGDPVRAVIRSTAVNCDGKTPSITTPGSQAQEALIRKAYRKARISDLSETAFFECHGTGTIAGDTAETSVIAKVFGEKGIHIGAVKPNLGHSEGASGITSVIKSVLALEHRVLPPNIHFNTPNPNIPFKEAKLQVPVEPTPWPAGRCERISVNSFGIGGTNAHVVLDSALSVGGGGFQSRSASDKKPGPPHLLLASAKSATSLDCNIKSIGDYLSETPSAAADLAYTLAFKREHMQHRAFAIVEKDGTITTFEKGRALNPEVCFVFTGQGAQWPGMGREMLMSSERFRMAIRGLDKDLQQLETPPDWSIEGELMHTDDKSRFQEARFAQPLCTAIQIALVDYLRELRVVPSTVVGHSSGEIAAAYASGAISASTAIRIAYFRGLAMESAKANGAMAAVGLGRADVQQYLRNGVVLACENSPESVTISGDEQAVEDVVKDIQAQGEVFCRRLAVNVAYHSHHMQQVGQLFESLLSEISFNKSMTPLISTVTNETISDPWALTPSYWRKNVESPVLFNTALNKILNDGEKAIALVEIGPHSVLSGPLRQIISGANSKRSCSYTPTFIRNADQSRCLLSTAGQLHTQGISLNLSLLVRPAATLTDLAPYSWDHSESFWSETRLTRDWRLRSAPHHELLGSRALESSDLEPVWRNMLQAENVPWLLEHKIGGEVVFPGAGYVAMVGEAMRQISQVPEYSVKNMFMRAALVLKEANLQHVEIITSLRPVRLTDSLDSRWYDFTITAYNEGEWKKHCVGQVRAEPDGYNHEEGPVSPYSRKVLAKEWYDALERRGLDYGPNFRGLRDITASPTATEAAATLHDPTELTGSRYALHPVVIDQCLQLLSVAGAKGIQRCMTQLCIPTAIESLYVAPGRGTMSLKSRCNTAGNTFTGDSLLLADETPVLSLRRCFFFGISESAITDGNGASAGMLHWKPHIDFFPPETLIPQIPADIDSGRLGEHVTNLFILEAYYRTRSSTPTKEHLKKYHKWLASQFERIRREDPSFVLEMGDKPDSGAGKRMLQIEELGESITHPLVRSVYTAAHEVLSNLHGIMDDSIDALEVISGSDAVTSTYQQSSRLCPAENFLSLLSHSRPTLKVLEVGAGTGGATSAALDALFDTTKHEGPMYSSYTFTDISPGFFSKAKEHFKKFPGMIYETLDISKDPEDQGFTLGDYNLIIASNVVHATPRISTTLRNLNKLLAPGGWLFLTELCPTLPTLGLIMGILPGWWNAEDSRETPIVPVSRWHEELMDAGFTGADVVRYDNEPPYNTNAYILSRRPEAKATLGGEISFLHGNKIPTLAYTLEQTLTNQGVKVKWSTLDDLPSSSTDIISFIDMDDPFLSNLSEDEFCAFRSFLTRVKGHCLWLMPPVQFGGKDPDPRSGLTLGLMRTVRKEISTNFATLELDQEDPGAAEKITLVFERICQQSGKDPIYEDYEFVLKDGEIHVGRFHFDFLHQMMAVDDEFEQRSLDIGCFGIFDSLTWALDGRVGHLGEHDIELDIRFIGLNFRDIMISMGLMGEISELGHEAAGIVRRVGSGVQHIKVGDRVTLFGKGLMGTRKIVPVDSCLVVPGDMSLEDAAAGPCIFSTALYSLVKCGNVQKGQTVLIHSACGGVGLASIQVCQAIGAEIFATVGSQEKRRHLVEEYNIAEDHIFDSRSISFHTDVMKATGNRGVDLVLNSLSGELLHASWKCVAPMGKMIELGKRDFLGHGKLEMDLFMGNRTFIGVDLLQLGEQSPEVIRSLVEQSTHSIQQGTLRPIRPVTVFKASDIAKAFRYMQTGKHMGKIVVEMPGDPSELKVTKMQDKGALFRHDASYLLVGGLGGLGRAVARWMVEKGARHLIFMSRSGLEPTKAQEFVQDLESQKNCHIQVVTGDVTNISDVERAVSTAVRPVAGIMQLSMVLRDQTLSNMRFEEWTEALSPKVQGTWNIHHATKDCLLDFFVLISSVSGTAGHIGQANYAAANTFLNAFVTYRHSKGLPASVLDLGFMGDIGYVSETDHKVREMVNLSSWEVLEEPDLLKALEIQILRGAPHLSIGLGTTKPVSETENGGTFGQDARFLAWHNMLAASEGAQASQDNELKTLVNSVKRDPSLLYDPATEVKITLEIGRMVASNMSYPDDMPYEELCEIAIDSLMTIEIRSWFRRNVGIEVSLSQISKAENVKGLGAITMQVLREKHQSGELEYAKGSLVGNPKEFVDESVLYREDLELAKSLEPISDHVPCWHSESEGRVFLTGCTGFLGAFFLSLLAAHPQVKEIACLVRAPDASAGLTRIKETLEHYELSLASDSKIIAVPGDVADSTLGLGQEKFEHFAQWASVVFHLAAQCNYMPSYAELRTANIHGLFNVLRFANTKRLKPVHYTSSISACGTSAYLEGRELIAEDERPFLNTTDSKRKLVGYSETKIVAESIAWDAIENGMPVTIHRLPAITGHSKTGIANSADGFQHLMTNSIRIGCYPSAPSARCQIIPVDYASSAILQIAFGSTQSHAYNLVLPDQSQTPTWNEVLEVVAQYSSPPLKRVSPSEWTDMLATHGQQRLNVASSYLQDRLKEWLVYWEAETMTNTVYENTHSRRALAESSDMPELPPMSELLRTYFKVWHNDVQNR</sequence>
<dbReference type="PROSITE" id="PS52019">
    <property type="entry name" value="PKS_MFAS_DH"/>
    <property type="match status" value="1"/>
</dbReference>
<dbReference type="InterPro" id="IPR013154">
    <property type="entry name" value="ADH-like_N"/>
</dbReference>
<dbReference type="GO" id="GO:0008168">
    <property type="term" value="F:methyltransferase activity"/>
    <property type="evidence" value="ECO:0007669"/>
    <property type="project" value="UniProtKB-KW"/>
</dbReference>
<dbReference type="InterPro" id="IPR036291">
    <property type="entry name" value="NAD(P)-bd_dom_sf"/>
</dbReference>
<dbReference type="SUPFAM" id="SSF53335">
    <property type="entry name" value="S-adenosyl-L-methionine-dependent methyltransferases"/>
    <property type="match status" value="1"/>
</dbReference>
<dbReference type="InterPro" id="IPR013120">
    <property type="entry name" value="FAR_NAD-bd"/>
</dbReference>
<dbReference type="SUPFAM" id="SSF52151">
    <property type="entry name" value="FabD/lysophospholipase-like"/>
    <property type="match status" value="1"/>
</dbReference>
<dbReference type="GO" id="GO:1901336">
    <property type="term" value="P:lactone biosynthetic process"/>
    <property type="evidence" value="ECO:0007669"/>
    <property type="project" value="UniProtKB-ARBA"/>
</dbReference>
<feature type="active site" description="Proton donor; for dehydratase activity" evidence="8">
    <location>
        <position position="1121"/>
    </location>
</feature>
<dbReference type="InterPro" id="IPR049900">
    <property type="entry name" value="PKS_mFAS_DH"/>
</dbReference>
<dbReference type="NCBIfam" id="TIGR01746">
    <property type="entry name" value="Thioester-redct"/>
    <property type="match status" value="1"/>
</dbReference>
<evidence type="ECO:0000256" key="2">
    <source>
        <dbReference type="ARBA" id="ARBA00022553"/>
    </source>
</evidence>
<dbReference type="GeneID" id="93571976"/>
<dbReference type="Pfam" id="PF08242">
    <property type="entry name" value="Methyltransf_12"/>
    <property type="match status" value="1"/>
</dbReference>
<dbReference type="InterPro" id="IPR020841">
    <property type="entry name" value="PKS_Beta-ketoAc_synthase_dom"/>
</dbReference>
<proteinExistence type="inferred from homology"/>
<evidence type="ECO:0000256" key="6">
    <source>
        <dbReference type="ARBA" id="ARBA00023268"/>
    </source>
</evidence>
<dbReference type="InterPro" id="IPR032821">
    <property type="entry name" value="PKS_assoc"/>
</dbReference>
<keyword evidence="6" id="KW-0511">Multifunctional enzyme</keyword>
<dbReference type="OrthoDB" id="329835at2759"/>
<dbReference type="InterPro" id="IPR042104">
    <property type="entry name" value="PKS_dehydratase_sf"/>
</dbReference>
<keyword evidence="1" id="KW-0596">Phosphopantetheine</keyword>
<dbReference type="InterPro" id="IPR016035">
    <property type="entry name" value="Acyl_Trfase/lysoPLipase"/>
</dbReference>
<dbReference type="InterPro" id="IPR011032">
    <property type="entry name" value="GroES-like_sf"/>
</dbReference>
<dbReference type="Gene3D" id="3.40.50.150">
    <property type="entry name" value="Vaccinia Virus protein VP39"/>
    <property type="match status" value="1"/>
</dbReference>
<evidence type="ECO:0000256" key="1">
    <source>
        <dbReference type="ARBA" id="ARBA00022450"/>
    </source>
</evidence>
<dbReference type="InterPro" id="IPR014030">
    <property type="entry name" value="Ketoacyl_synth_N"/>
</dbReference>
<keyword evidence="2" id="KW-0597">Phosphoprotein</keyword>
<dbReference type="InterPro" id="IPR020843">
    <property type="entry name" value="ER"/>
</dbReference>
<dbReference type="EMBL" id="KV878693">
    <property type="protein sequence ID" value="OJJ67667.1"/>
    <property type="molecule type" value="Genomic_DNA"/>
</dbReference>
<evidence type="ECO:0000256" key="5">
    <source>
        <dbReference type="ARBA" id="ARBA00023002"/>
    </source>
</evidence>
<dbReference type="PANTHER" id="PTHR43775:SF49">
    <property type="entry name" value="SYNTHASE, PUTATIVE (JCVI)-RELATED"/>
    <property type="match status" value="1"/>
</dbReference>
<dbReference type="InterPro" id="IPR002328">
    <property type="entry name" value="ADH_Zn_CS"/>
</dbReference>
<feature type="domain" description="PKS/mFAS DH" evidence="10">
    <location>
        <begin position="919"/>
        <end position="1203"/>
    </location>
</feature>
<accession>A0A1L9U7K0</accession>
<dbReference type="InterPro" id="IPR057326">
    <property type="entry name" value="KR_dom"/>
</dbReference>
<dbReference type="SUPFAM" id="SSF53901">
    <property type="entry name" value="Thiolase-like"/>
    <property type="match status" value="1"/>
</dbReference>
<dbReference type="FunFam" id="3.40.50.720:FF:000209">
    <property type="entry name" value="Polyketide synthase Pks12"/>
    <property type="match status" value="1"/>
</dbReference>
<dbReference type="CDD" id="cd00833">
    <property type="entry name" value="PKS"/>
    <property type="match status" value="1"/>
</dbReference>